<dbReference type="Gene3D" id="1.50.10.20">
    <property type="match status" value="1"/>
</dbReference>
<name>A0ABW2H2I7_9ACTN</name>
<comment type="caution">
    <text evidence="1">The sequence shown here is derived from an EMBL/GenBank/DDBJ whole genome shotgun (WGS) entry which is preliminary data.</text>
</comment>
<dbReference type="Proteomes" id="UP001596392">
    <property type="component" value="Unassembled WGS sequence"/>
</dbReference>
<dbReference type="InterPro" id="IPR008930">
    <property type="entry name" value="Terpenoid_cyclase/PrenylTrfase"/>
</dbReference>
<gene>
    <name evidence="1" type="ORF">ACFQO7_28650</name>
</gene>
<evidence type="ECO:0000313" key="1">
    <source>
        <dbReference type="EMBL" id="MFC7246466.1"/>
    </source>
</evidence>
<sequence length="305" mass="33864">MSTVFTRAREFVFEQGRPLDRARLRFHFESGPARTVLDELVSYQNDDGGFGHALEPDLRTPVSSAVATWCAGTVLHEIGAGAAEPLVRRAVGYLVDTYDAAERRWWIVAPETEDSPRAPWWTYADIGATFNDCVLNPTAGLAGVLWEYRELVPPALLAELTETVLTRLEDGVARTSGLDRGELTAAELFLQARNLPEAARRRALAALRRAAAQRVENRPEAWTEYLLQPLDVAHTPDSPLSSAVDQASIAANLDYLQDRQLPDGSWPLTWSWAEVDADAWRLAERDAKGTLAVDRLLTLRAYGRI</sequence>
<dbReference type="SUPFAM" id="SSF48239">
    <property type="entry name" value="Terpenoid cyclases/Protein prenyltransferases"/>
    <property type="match status" value="1"/>
</dbReference>
<dbReference type="EMBL" id="JBHTAC010000040">
    <property type="protein sequence ID" value="MFC7246466.1"/>
    <property type="molecule type" value="Genomic_DNA"/>
</dbReference>
<reference evidence="2" key="1">
    <citation type="journal article" date="2019" name="Int. J. Syst. Evol. Microbiol.">
        <title>The Global Catalogue of Microorganisms (GCM) 10K type strain sequencing project: providing services to taxonomists for standard genome sequencing and annotation.</title>
        <authorList>
            <consortium name="The Broad Institute Genomics Platform"/>
            <consortium name="The Broad Institute Genome Sequencing Center for Infectious Disease"/>
            <person name="Wu L."/>
            <person name="Ma J."/>
        </authorList>
    </citation>
    <scope>NUCLEOTIDE SEQUENCE [LARGE SCALE GENOMIC DNA]</scope>
    <source>
        <strain evidence="2">CGMCC 1.9106</strain>
    </source>
</reference>
<evidence type="ECO:0000313" key="2">
    <source>
        <dbReference type="Proteomes" id="UP001596392"/>
    </source>
</evidence>
<evidence type="ECO:0008006" key="3">
    <source>
        <dbReference type="Google" id="ProtNLM"/>
    </source>
</evidence>
<dbReference type="RefSeq" id="WP_376809289.1">
    <property type="nucleotide sequence ID" value="NZ_JBHTAC010000040.1"/>
</dbReference>
<organism evidence="1 2">
    <name type="scientific">Catellatospora aurea</name>
    <dbReference type="NCBI Taxonomy" id="1337874"/>
    <lineage>
        <taxon>Bacteria</taxon>
        <taxon>Bacillati</taxon>
        <taxon>Actinomycetota</taxon>
        <taxon>Actinomycetes</taxon>
        <taxon>Micromonosporales</taxon>
        <taxon>Micromonosporaceae</taxon>
        <taxon>Catellatospora</taxon>
    </lineage>
</organism>
<keyword evidence="2" id="KW-1185">Reference proteome</keyword>
<proteinExistence type="predicted"/>
<accession>A0ABW2H2I7</accession>
<protein>
    <recommendedName>
        <fullName evidence="3">Prenyltransferase/squalene oxidase-like repeat protein</fullName>
    </recommendedName>
</protein>